<protein>
    <submittedName>
        <fullName evidence="2">Uncharacterized protein</fullName>
    </submittedName>
</protein>
<dbReference type="OrthoDB" id="9950093at2"/>
<comment type="caution">
    <text evidence="2">The sequence shown here is derived from an EMBL/GenBank/DDBJ whole genome shotgun (WGS) entry which is preliminary data.</text>
</comment>
<keyword evidence="3" id="KW-1185">Reference proteome</keyword>
<keyword evidence="1" id="KW-0472">Membrane</keyword>
<evidence type="ECO:0000313" key="3">
    <source>
        <dbReference type="Proteomes" id="UP000186112"/>
    </source>
</evidence>
<name>A0A1U7M7L5_TISCR</name>
<keyword evidence="1" id="KW-1133">Transmembrane helix</keyword>
<dbReference type="EMBL" id="LTDM01000009">
    <property type="protein sequence ID" value="OLS03302.1"/>
    <property type="molecule type" value="Genomic_DNA"/>
</dbReference>
<sequence>MLDGTISLVSIIIGFMGAIMPIILSMKNESKFVRYIFEKDTDELFKKYLKTTVKVGLLNAGFTLSMYLRDSILKLNIKNFIYYIWMFSIILFIFLTMRSMSYMITIFFAKDEMNGIKIEKTPNNIYTKEEISRVKEKHRK</sequence>
<dbReference type="RefSeq" id="WP_158016395.1">
    <property type="nucleotide sequence ID" value="NZ_LTDM01000009.1"/>
</dbReference>
<keyword evidence="1" id="KW-0812">Transmembrane</keyword>
<feature type="transmembrane region" description="Helical" evidence="1">
    <location>
        <begin position="6"/>
        <end position="26"/>
    </location>
</feature>
<gene>
    <name evidence="2" type="ORF">TICRE_06390</name>
</gene>
<dbReference type="Proteomes" id="UP000186112">
    <property type="component" value="Unassembled WGS sequence"/>
</dbReference>
<feature type="transmembrane region" description="Helical" evidence="1">
    <location>
        <begin position="80"/>
        <end position="97"/>
    </location>
</feature>
<proteinExistence type="predicted"/>
<reference evidence="2 3" key="1">
    <citation type="submission" date="2016-02" db="EMBL/GenBank/DDBJ databases">
        <title>Genome sequence of Tissierella creatinophila DSM 6911.</title>
        <authorList>
            <person name="Poehlein A."/>
            <person name="Daniel R."/>
        </authorList>
    </citation>
    <scope>NUCLEOTIDE SEQUENCE [LARGE SCALE GENOMIC DNA]</scope>
    <source>
        <strain evidence="2 3">DSM 6911</strain>
    </source>
</reference>
<dbReference type="AlphaFoldDB" id="A0A1U7M7L5"/>
<accession>A0A1U7M7L5</accession>
<organism evidence="2 3">
    <name type="scientific">Tissierella creatinophila DSM 6911</name>
    <dbReference type="NCBI Taxonomy" id="1123403"/>
    <lineage>
        <taxon>Bacteria</taxon>
        <taxon>Bacillati</taxon>
        <taxon>Bacillota</taxon>
        <taxon>Tissierellia</taxon>
        <taxon>Tissierellales</taxon>
        <taxon>Tissierellaceae</taxon>
        <taxon>Tissierella</taxon>
    </lineage>
</organism>
<evidence type="ECO:0000256" key="1">
    <source>
        <dbReference type="SAM" id="Phobius"/>
    </source>
</evidence>
<evidence type="ECO:0000313" key="2">
    <source>
        <dbReference type="EMBL" id="OLS03302.1"/>
    </source>
</evidence>